<evidence type="ECO:0000313" key="1">
    <source>
        <dbReference type="EMBL" id="MBA4454558.1"/>
    </source>
</evidence>
<organism evidence="1 2">
    <name type="scientific">Candidatus Nitrosomaritimum aestuariumsis</name>
    <dbReference type="NCBI Taxonomy" id="3342354"/>
    <lineage>
        <taxon>Archaea</taxon>
        <taxon>Nitrososphaerota</taxon>
        <taxon>Nitrososphaeria</taxon>
        <taxon>Nitrosopumilales</taxon>
        <taxon>Nitrosopumilaceae</taxon>
        <taxon>Candidatus Nitrosomaritimum</taxon>
    </lineage>
</organism>
<accession>A0AC60W4D9</accession>
<dbReference type="EMBL" id="JACENC010000251">
    <property type="protein sequence ID" value="MBA4454558.1"/>
    <property type="molecule type" value="Genomic_DNA"/>
</dbReference>
<comment type="caution">
    <text evidence="1">The sequence shown here is derived from an EMBL/GenBank/DDBJ whole genome shotgun (WGS) entry which is preliminary data.</text>
</comment>
<evidence type="ECO:0000313" key="2">
    <source>
        <dbReference type="Proteomes" id="UP000526786"/>
    </source>
</evidence>
<feature type="non-terminal residue" evidence="1">
    <location>
        <position position="159"/>
    </location>
</feature>
<reference evidence="1 2" key="1">
    <citation type="journal article" date="2020" name="Appl. Environ. Microbiol.">
        <title>Genomic Characteristics of a Novel Species of Ammonia-Oxidizing Archaea from the Jiulong River Estuary.</title>
        <authorList>
            <person name="Zou D."/>
            <person name="Wan R."/>
            <person name="Han L."/>
            <person name="Xu M.N."/>
            <person name="Liu Y."/>
            <person name="Liu H."/>
            <person name="Kao S.J."/>
            <person name="Li M."/>
        </authorList>
    </citation>
    <scope>NUCLEOTIDE SEQUENCE [LARGE SCALE GENOMIC DNA]</scope>
    <source>
        <strain evidence="1">W2bin3</strain>
    </source>
</reference>
<gene>
    <name evidence="1" type="ORF">H2B05_06410</name>
</gene>
<sequence length="159" mass="18429">MELSSKFDAKSIENQVKEYTKSISVRSLILDSDKPENIRFIEGPPTMNGIPHAGHLRGRVIKDLWYRFNTLKGKKIEFNGGWDTQGLPVELQVEKELGVTGGKTEAINKFGIEKIVSECKNVVKKYNEKWVQVDEMLGMSFNHDKAYWTFKDEFIEREW</sequence>
<proteinExistence type="predicted"/>
<keyword evidence="1" id="KW-0436">Ligase</keyword>
<name>A0AC60W4D9_9ARCH</name>
<protein>
    <submittedName>
        <fullName evidence="1">Class I tRNA ligase family protein</fullName>
    </submittedName>
</protein>
<dbReference type="Proteomes" id="UP000526786">
    <property type="component" value="Unassembled WGS sequence"/>
</dbReference>